<dbReference type="EMBL" id="CP158259">
    <property type="protein sequence ID" value="XDJ61130.1"/>
    <property type="molecule type" value="Genomic_DNA"/>
</dbReference>
<evidence type="ECO:0000313" key="5">
    <source>
        <dbReference type="EMBL" id="XDJ85089.1"/>
    </source>
</evidence>
<keyword evidence="1" id="KW-0175">Coiled coil</keyword>
<sequence length="166" mass="18158">MTINTQKLRDLIRRAAPLPWTLATSNSWRRIVDPYHVPVCSPCTQSDGHPDLAFPGGPEGPTAQLLIEAANALPGLLDIFDAANEQVAEYARIAEQTRAEADARIDAQAAEIAEARGQIEHLDRQNNALRDVLRSLADIDLAGPMPNDFAWFVLRARSALQESSHG</sequence>
<dbReference type="AlphaFoldDB" id="A0AB39EM08"/>
<evidence type="ECO:0000313" key="2">
    <source>
        <dbReference type="EMBL" id="XDJ61130.1"/>
    </source>
</evidence>
<name>A0AB39EM08_9BURK</name>
<dbReference type="RefSeq" id="WP_368641725.1">
    <property type="nucleotide sequence ID" value="NZ_CP158259.1"/>
</dbReference>
<gene>
    <name evidence="4" type="ORF">ABRY91_04940</name>
    <name evidence="2" type="ORF">ABRY92_00440</name>
    <name evidence="3" type="ORF">ABRZ03_02570</name>
    <name evidence="5" type="ORF">ABRZ08_12960</name>
</gene>
<dbReference type="EMBL" id="CP158261">
    <property type="protein sequence ID" value="XDJ67378.1"/>
    <property type="molecule type" value="Genomic_DNA"/>
</dbReference>
<protein>
    <submittedName>
        <fullName evidence="4">Uncharacterized protein</fullName>
    </submittedName>
</protein>
<dbReference type="EMBL" id="CP158260">
    <property type="protein sequence ID" value="XDJ64254.1"/>
    <property type="molecule type" value="Genomic_DNA"/>
</dbReference>
<dbReference type="EMBL" id="CP158268">
    <property type="protein sequence ID" value="XDJ85089.1"/>
    <property type="molecule type" value="Genomic_DNA"/>
</dbReference>
<proteinExistence type="predicted"/>
<accession>A0AB39EM08</accession>
<evidence type="ECO:0000313" key="3">
    <source>
        <dbReference type="EMBL" id="XDJ64254.1"/>
    </source>
</evidence>
<feature type="coiled-coil region" evidence="1">
    <location>
        <begin position="80"/>
        <end position="132"/>
    </location>
</feature>
<organism evidence="4">
    <name type="scientific">Castellaniella ginsengisoli</name>
    <dbReference type="NCBI Taxonomy" id="546114"/>
    <lineage>
        <taxon>Bacteria</taxon>
        <taxon>Pseudomonadati</taxon>
        <taxon>Pseudomonadota</taxon>
        <taxon>Betaproteobacteria</taxon>
        <taxon>Burkholderiales</taxon>
        <taxon>Alcaligenaceae</taxon>
        <taxon>Castellaniella</taxon>
    </lineage>
</organism>
<evidence type="ECO:0000313" key="4">
    <source>
        <dbReference type="EMBL" id="XDJ67378.1"/>
    </source>
</evidence>
<reference evidence="4" key="1">
    <citation type="submission" date="2024-05" db="EMBL/GenBank/DDBJ databases">
        <authorList>
            <person name="Luo Y.-C."/>
            <person name="Nicholds J."/>
            <person name="Mortimer T."/>
            <person name="Maboni G."/>
        </authorList>
    </citation>
    <scope>NUCLEOTIDE SEQUENCE</scope>
    <source>
        <strain evidence="5">140124</strain>
        <strain evidence="4">145849</strain>
        <strain evidence="3">145850</strain>
        <strain evidence="2">145852</strain>
    </source>
</reference>
<evidence type="ECO:0000256" key="1">
    <source>
        <dbReference type="SAM" id="Coils"/>
    </source>
</evidence>